<proteinExistence type="predicted"/>
<evidence type="ECO:0000256" key="1">
    <source>
        <dbReference type="SAM" id="MobiDB-lite"/>
    </source>
</evidence>
<name>A0A6A3E6D5_9STRA</name>
<feature type="region of interest" description="Disordered" evidence="1">
    <location>
        <begin position="1"/>
        <end position="21"/>
    </location>
</feature>
<evidence type="ECO:0000313" key="3">
    <source>
        <dbReference type="Proteomes" id="UP000429523"/>
    </source>
</evidence>
<dbReference type="AlphaFoldDB" id="A0A6A3E6D5"/>
<evidence type="ECO:0000313" key="2">
    <source>
        <dbReference type="EMBL" id="KAE8925418.1"/>
    </source>
</evidence>
<dbReference type="EMBL" id="QXGF01002267">
    <property type="protein sequence ID" value="KAE8925418.1"/>
    <property type="molecule type" value="Genomic_DNA"/>
</dbReference>
<comment type="caution">
    <text evidence="2">The sequence shown here is derived from an EMBL/GenBank/DDBJ whole genome shotgun (WGS) entry which is preliminary data.</text>
</comment>
<dbReference type="Proteomes" id="UP000429523">
    <property type="component" value="Unassembled WGS sequence"/>
</dbReference>
<accession>A0A6A3E6D5</accession>
<reference evidence="2 3" key="1">
    <citation type="submission" date="2018-08" db="EMBL/GenBank/DDBJ databases">
        <title>Genomic investigation of the strawberry pathogen Phytophthora fragariae indicates pathogenicity is determined by transcriptional variation in three key races.</title>
        <authorList>
            <person name="Adams T.M."/>
            <person name="Armitage A.D."/>
            <person name="Sobczyk M.K."/>
            <person name="Bates H.J."/>
            <person name="Dunwell J.M."/>
            <person name="Nellist C.F."/>
            <person name="Harrison R.J."/>
        </authorList>
    </citation>
    <scope>NUCLEOTIDE SEQUENCE [LARGE SCALE GENOMIC DNA]</scope>
    <source>
        <strain evidence="2 3">NOV-9</strain>
    </source>
</reference>
<gene>
    <name evidence="2" type="ORF">PF009_g24373</name>
</gene>
<protein>
    <submittedName>
        <fullName evidence="2">Uncharacterized protein</fullName>
    </submittedName>
</protein>
<sequence>MRTTSGVDVTDGKPGGEMNEVEGCVATTGSEVDITSASEDGLVAASMGGGEITAADTDGSFVEVVSMDVTVVGGAFVVAPVLVEALDAIASSAGMVTRPPHRRGSVLRGVSTRALLAVTTGACWWPAAPHE</sequence>
<organism evidence="2 3">
    <name type="scientific">Phytophthora fragariae</name>
    <dbReference type="NCBI Taxonomy" id="53985"/>
    <lineage>
        <taxon>Eukaryota</taxon>
        <taxon>Sar</taxon>
        <taxon>Stramenopiles</taxon>
        <taxon>Oomycota</taxon>
        <taxon>Peronosporomycetes</taxon>
        <taxon>Peronosporales</taxon>
        <taxon>Peronosporaceae</taxon>
        <taxon>Phytophthora</taxon>
    </lineage>
</organism>